<evidence type="ECO:0000313" key="3">
    <source>
        <dbReference type="Proteomes" id="UP000092730"/>
    </source>
</evidence>
<reference evidence="1" key="3">
    <citation type="submission" date="2014-01" db="EMBL/GenBank/DDBJ databases">
        <title>Evolution of pathogenesis and genome organization in the Tremellales.</title>
        <authorList>
            <person name="Cuomo C."/>
            <person name="Litvintseva A."/>
            <person name="Heitman J."/>
            <person name="Chen Y."/>
            <person name="Sun S."/>
            <person name="Springer D."/>
            <person name="Dromer F."/>
            <person name="Young S."/>
            <person name="Zeng Q."/>
            <person name="Chapman S."/>
            <person name="Gujja S."/>
            <person name="Saif S."/>
            <person name="Birren B."/>
        </authorList>
    </citation>
    <scope>NUCLEOTIDE SEQUENCE</scope>
    <source>
        <strain evidence="1">CBS 10118</strain>
    </source>
</reference>
<keyword evidence="3" id="KW-1185">Reference proteome</keyword>
<reference evidence="2" key="2">
    <citation type="submission" date="2013-07" db="EMBL/GenBank/DDBJ databases">
        <authorList>
            <consortium name="The Broad Institute Genome Sequencing Platform"/>
            <person name="Cuomo C."/>
            <person name="Litvintseva A."/>
            <person name="Chen Y."/>
            <person name="Heitman J."/>
            <person name="Sun S."/>
            <person name="Springer D."/>
            <person name="Dromer F."/>
            <person name="Young S.K."/>
            <person name="Zeng Q."/>
            <person name="Gargeya S."/>
            <person name="Fitzgerald M."/>
            <person name="Abouelleil A."/>
            <person name="Alvarado L."/>
            <person name="Berlin A.M."/>
            <person name="Chapman S.B."/>
            <person name="Dewar J."/>
            <person name="Goldberg J."/>
            <person name="Griggs A."/>
            <person name="Gujja S."/>
            <person name="Hansen M."/>
            <person name="Howarth C."/>
            <person name="Imamovic A."/>
            <person name="Larimer J."/>
            <person name="McCowan C."/>
            <person name="Murphy C."/>
            <person name="Pearson M."/>
            <person name="Priest M."/>
            <person name="Roberts A."/>
            <person name="Saif S."/>
            <person name="Shea T."/>
            <person name="Sykes S."/>
            <person name="Wortman J."/>
            <person name="Nusbaum C."/>
            <person name="Birren B."/>
        </authorList>
    </citation>
    <scope>NUCLEOTIDE SEQUENCE</scope>
    <source>
        <strain evidence="2">CBS 10118</strain>
    </source>
</reference>
<dbReference type="RefSeq" id="XP_019044324.1">
    <property type="nucleotide sequence ID" value="XM_019194201.1"/>
</dbReference>
<name>A0A1B9FWW1_9TREE</name>
<dbReference type="Proteomes" id="UP000092730">
    <property type="component" value="Chromosome 7"/>
</dbReference>
<dbReference type="EMBL" id="KI894024">
    <property type="protein sequence ID" value="OCF23254.1"/>
    <property type="molecule type" value="Genomic_DNA"/>
</dbReference>
<evidence type="ECO:0000313" key="2">
    <source>
        <dbReference type="EMBL" id="WVW85988.1"/>
    </source>
</evidence>
<dbReference type="VEuPathDB" id="FungiDB:I302_07608"/>
<sequence length="84" mass="9288">MADPNLPGAPLFAPDGKSSKYIPHEQVLGVLSSTAPVRTAEGQDAFYTKDGWYLLLETPENTDRILKMGEKYEPIRLEPGQGNR</sequence>
<proteinExistence type="predicted"/>
<reference evidence="2" key="4">
    <citation type="submission" date="2024-02" db="EMBL/GenBank/DDBJ databases">
        <title>Comparative genomics of Cryptococcus and Kwoniella reveals pathogenesis evolution and contrasting modes of karyotype evolution via chromosome fusion or intercentromeric recombination.</title>
        <authorList>
            <person name="Coelho M.A."/>
            <person name="David-Palma M."/>
            <person name="Shea T."/>
            <person name="Bowers K."/>
            <person name="McGinley-Smith S."/>
            <person name="Mohammad A.W."/>
            <person name="Gnirke A."/>
            <person name="Yurkov A.M."/>
            <person name="Nowrousian M."/>
            <person name="Sun S."/>
            <person name="Cuomo C.A."/>
            <person name="Heitman J."/>
        </authorList>
    </citation>
    <scope>NUCLEOTIDE SEQUENCE</scope>
    <source>
        <strain evidence="2">CBS 10118</strain>
    </source>
</reference>
<dbReference type="AlphaFoldDB" id="A0A1B9FWW1"/>
<gene>
    <name evidence="1" type="ORF">I302_07608</name>
    <name evidence="2" type="ORF">I302_108026</name>
</gene>
<evidence type="ECO:0000313" key="1">
    <source>
        <dbReference type="EMBL" id="OCF23254.1"/>
    </source>
</evidence>
<organism evidence="1">
    <name type="scientific">Kwoniella bestiolae CBS 10118</name>
    <dbReference type="NCBI Taxonomy" id="1296100"/>
    <lineage>
        <taxon>Eukaryota</taxon>
        <taxon>Fungi</taxon>
        <taxon>Dikarya</taxon>
        <taxon>Basidiomycota</taxon>
        <taxon>Agaricomycotina</taxon>
        <taxon>Tremellomycetes</taxon>
        <taxon>Tremellales</taxon>
        <taxon>Cryptococcaceae</taxon>
        <taxon>Kwoniella</taxon>
    </lineage>
</organism>
<dbReference type="KEGG" id="kbi:30212007"/>
<reference evidence="1" key="1">
    <citation type="submission" date="2013-07" db="EMBL/GenBank/DDBJ databases">
        <title>The Genome Sequence of Cryptococcus bestiolae CBS10118.</title>
        <authorList>
            <consortium name="The Broad Institute Genome Sequencing Platform"/>
            <person name="Cuomo C."/>
            <person name="Litvintseva A."/>
            <person name="Chen Y."/>
            <person name="Heitman J."/>
            <person name="Sun S."/>
            <person name="Springer D."/>
            <person name="Dromer F."/>
            <person name="Young S.K."/>
            <person name="Zeng Q."/>
            <person name="Gargeya S."/>
            <person name="Fitzgerald M."/>
            <person name="Abouelleil A."/>
            <person name="Alvarado L."/>
            <person name="Berlin A.M."/>
            <person name="Chapman S.B."/>
            <person name="Dewar J."/>
            <person name="Goldberg J."/>
            <person name="Griggs A."/>
            <person name="Gujja S."/>
            <person name="Hansen M."/>
            <person name="Howarth C."/>
            <person name="Imamovic A."/>
            <person name="Larimer J."/>
            <person name="McCowan C."/>
            <person name="Murphy C."/>
            <person name="Pearson M."/>
            <person name="Priest M."/>
            <person name="Roberts A."/>
            <person name="Saif S."/>
            <person name="Shea T."/>
            <person name="Sykes S."/>
            <person name="Wortman J."/>
            <person name="Nusbaum C."/>
            <person name="Birren B."/>
        </authorList>
    </citation>
    <scope>NUCLEOTIDE SEQUENCE [LARGE SCALE GENOMIC DNA]</scope>
    <source>
        <strain evidence="1">CBS 10118</strain>
    </source>
</reference>
<accession>A0A1B9FWW1</accession>
<dbReference type="GeneID" id="30212007"/>
<dbReference type="EMBL" id="CP144547">
    <property type="protein sequence ID" value="WVW85988.1"/>
    <property type="molecule type" value="Genomic_DNA"/>
</dbReference>
<protein>
    <submittedName>
        <fullName evidence="1">Uncharacterized protein</fullName>
    </submittedName>
</protein>